<feature type="domain" description="GFO/IDH/MocA-like oxidoreductase" evidence="3">
    <location>
        <begin position="134"/>
        <end position="268"/>
    </location>
</feature>
<reference evidence="4 5" key="1">
    <citation type="journal article" date="2019" name="Int. J. Syst. Evol. Microbiol.">
        <title>Anaerobacillus alkaliphilus sp. nov., a novel alkaliphilic and moderately halophilic bacterium.</title>
        <authorList>
            <person name="Borsodi A.K."/>
            <person name="Aszalos J.M."/>
            <person name="Bihari P."/>
            <person name="Nagy I."/>
            <person name="Schumann P."/>
            <person name="Sproer C."/>
            <person name="Kovacs A.L."/>
            <person name="Boka K."/>
            <person name="Dobosy P."/>
            <person name="Ovari M."/>
            <person name="Szili-Kovacs T."/>
            <person name="Toth E."/>
        </authorList>
    </citation>
    <scope>NUCLEOTIDE SEQUENCE [LARGE SCALE GENOMIC DNA]</scope>
    <source>
        <strain evidence="4 5">B16-10</strain>
    </source>
</reference>
<dbReference type="Gene3D" id="3.30.360.10">
    <property type="entry name" value="Dihydrodipicolinate Reductase, domain 2"/>
    <property type="match status" value="1"/>
</dbReference>
<dbReference type="EMBL" id="QOUX01000047">
    <property type="protein sequence ID" value="RXI96667.1"/>
    <property type="molecule type" value="Genomic_DNA"/>
</dbReference>
<dbReference type="GO" id="GO:0000166">
    <property type="term" value="F:nucleotide binding"/>
    <property type="evidence" value="ECO:0007669"/>
    <property type="project" value="InterPro"/>
</dbReference>
<dbReference type="PANTHER" id="PTHR43818:SF11">
    <property type="entry name" value="BCDNA.GH03377"/>
    <property type="match status" value="1"/>
</dbReference>
<keyword evidence="1" id="KW-0560">Oxidoreductase</keyword>
<evidence type="ECO:0000259" key="3">
    <source>
        <dbReference type="Pfam" id="PF22725"/>
    </source>
</evidence>
<evidence type="ECO:0000259" key="2">
    <source>
        <dbReference type="Pfam" id="PF01408"/>
    </source>
</evidence>
<dbReference type="InterPro" id="IPR050463">
    <property type="entry name" value="Gfo/Idh/MocA_oxidrdct_glycsds"/>
</dbReference>
<dbReference type="PANTHER" id="PTHR43818">
    <property type="entry name" value="BCDNA.GH03377"/>
    <property type="match status" value="1"/>
</dbReference>
<gene>
    <name evidence="4" type="ORF">DS745_23500</name>
</gene>
<proteinExistence type="predicted"/>
<dbReference type="InterPro" id="IPR055170">
    <property type="entry name" value="GFO_IDH_MocA-like_dom"/>
</dbReference>
<dbReference type="Pfam" id="PF22725">
    <property type="entry name" value="GFO_IDH_MocA_C3"/>
    <property type="match status" value="1"/>
</dbReference>
<dbReference type="SUPFAM" id="SSF55347">
    <property type="entry name" value="Glyceraldehyde-3-phosphate dehydrogenase-like, C-terminal domain"/>
    <property type="match status" value="1"/>
</dbReference>
<comment type="caution">
    <text evidence="4">The sequence shown here is derived from an EMBL/GenBank/DDBJ whole genome shotgun (WGS) entry which is preliminary data.</text>
</comment>
<evidence type="ECO:0000256" key="1">
    <source>
        <dbReference type="ARBA" id="ARBA00023002"/>
    </source>
</evidence>
<name>A0A4Q0VMN8_9BACI</name>
<sequence>MMEKKIRVGVIGGGFGAKVHVPTFQAHQGFEVVSLASVGRGRTEELKKETGVESVYGDWQEMLDNEQLDLVAVASAPLLHHEMVLKAYEKGLHVLCEKPFAKDTAQAVEMLAARDRAEKLGFINFEFRFLPARQKVKEIVASGKLGKLMHVNYKTSFPGYERSVTSKRGWLGKKDQSGGMLGAIGSHMFDSLLWWVDDQIKEISGQLTTHVSEFFDESGVKEVRTADDAFQTFGTFAGGTTFTVGLTSTTRHSQGWELEIYGTEGSLVMTEDNKVLVGIGNGPLEEVELLADLVVPEGMSDVAGRYYNAFYRAVDGLYGALAEDKEHPYLATFEAGYQVQRILDAVRESHEKQTVVYLDK</sequence>
<protein>
    <submittedName>
        <fullName evidence="4">Gfo/Idh/MocA family oxidoreductase</fullName>
    </submittedName>
</protein>
<dbReference type="InterPro" id="IPR036291">
    <property type="entry name" value="NAD(P)-bd_dom_sf"/>
</dbReference>
<dbReference type="Gene3D" id="3.40.50.720">
    <property type="entry name" value="NAD(P)-binding Rossmann-like Domain"/>
    <property type="match status" value="1"/>
</dbReference>
<dbReference type="Proteomes" id="UP000290649">
    <property type="component" value="Unassembled WGS sequence"/>
</dbReference>
<dbReference type="Pfam" id="PF01408">
    <property type="entry name" value="GFO_IDH_MocA"/>
    <property type="match status" value="1"/>
</dbReference>
<evidence type="ECO:0000313" key="4">
    <source>
        <dbReference type="EMBL" id="RXI96667.1"/>
    </source>
</evidence>
<accession>A0A4Q0VMN8</accession>
<dbReference type="SUPFAM" id="SSF51735">
    <property type="entry name" value="NAD(P)-binding Rossmann-fold domains"/>
    <property type="match status" value="1"/>
</dbReference>
<dbReference type="OrthoDB" id="9815825at2"/>
<dbReference type="InterPro" id="IPR000683">
    <property type="entry name" value="Gfo/Idh/MocA-like_OxRdtase_N"/>
</dbReference>
<evidence type="ECO:0000313" key="5">
    <source>
        <dbReference type="Proteomes" id="UP000290649"/>
    </source>
</evidence>
<organism evidence="4 5">
    <name type="scientific">Anaerobacillus alkaliphilus</name>
    <dbReference type="NCBI Taxonomy" id="1548597"/>
    <lineage>
        <taxon>Bacteria</taxon>
        <taxon>Bacillati</taxon>
        <taxon>Bacillota</taxon>
        <taxon>Bacilli</taxon>
        <taxon>Bacillales</taxon>
        <taxon>Bacillaceae</taxon>
        <taxon>Anaerobacillus</taxon>
    </lineage>
</organism>
<dbReference type="GO" id="GO:0016491">
    <property type="term" value="F:oxidoreductase activity"/>
    <property type="evidence" value="ECO:0007669"/>
    <property type="project" value="UniProtKB-KW"/>
</dbReference>
<feature type="domain" description="Gfo/Idh/MocA-like oxidoreductase N-terminal" evidence="2">
    <location>
        <begin position="6"/>
        <end position="121"/>
    </location>
</feature>
<dbReference type="AlphaFoldDB" id="A0A4Q0VMN8"/>
<keyword evidence="5" id="KW-1185">Reference proteome</keyword>